<keyword evidence="3" id="KW-0418">Kinase</keyword>
<dbReference type="PANTHER" id="PTHR34220:SF7">
    <property type="entry name" value="SENSOR HISTIDINE KINASE YPDA"/>
    <property type="match status" value="1"/>
</dbReference>
<keyword evidence="3" id="KW-0808">Transferase</keyword>
<dbReference type="RefSeq" id="WP_089837034.1">
    <property type="nucleotide sequence ID" value="NZ_FNBN01000009.1"/>
</dbReference>
<feature type="domain" description="Signal transduction histidine kinase internal region" evidence="2">
    <location>
        <begin position="155"/>
        <end position="230"/>
    </location>
</feature>
<feature type="transmembrane region" description="Helical" evidence="1">
    <location>
        <begin position="73"/>
        <end position="97"/>
    </location>
</feature>
<dbReference type="Gene3D" id="3.30.565.10">
    <property type="entry name" value="Histidine kinase-like ATPase, C-terminal domain"/>
    <property type="match status" value="1"/>
</dbReference>
<dbReference type="InterPro" id="IPR036890">
    <property type="entry name" value="HATPase_C_sf"/>
</dbReference>
<evidence type="ECO:0000313" key="3">
    <source>
        <dbReference type="EMBL" id="SDH18601.1"/>
    </source>
</evidence>
<dbReference type="OrthoDB" id="9792992at2"/>
<dbReference type="GO" id="GO:0016020">
    <property type="term" value="C:membrane"/>
    <property type="evidence" value="ECO:0007669"/>
    <property type="project" value="InterPro"/>
</dbReference>
<proteinExistence type="predicted"/>
<feature type="transmembrane region" description="Helical" evidence="1">
    <location>
        <begin position="117"/>
        <end position="140"/>
    </location>
</feature>
<organism evidence="3 4">
    <name type="scientific">Chitinophaga filiformis</name>
    <name type="common">Myxococcus filiformis</name>
    <name type="synonym">Flexibacter filiformis</name>
    <dbReference type="NCBI Taxonomy" id="104663"/>
    <lineage>
        <taxon>Bacteria</taxon>
        <taxon>Pseudomonadati</taxon>
        <taxon>Bacteroidota</taxon>
        <taxon>Chitinophagia</taxon>
        <taxon>Chitinophagales</taxon>
        <taxon>Chitinophagaceae</taxon>
        <taxon>Chitinophaga</taxon>
    </lineage>
</organism>
<keyword evidence="1" id="KW-0472">Membrane</keyword>
<dbReference type="AlphaFoldDB" id="A0A1G8ACH9"/>
<dbReference type="InterPro" id="IPR050640">
    <property type="entry name" value="Bact_2-comp_sensor_kinase"/>
</dbReference>
<dbReference type="Proteomes" id="UP000199045">
    <property type="component" value="Unassembled WGS sequence"/>
</dbReference>
<dbReference type="InterPro" id="IPR010559">
    <property type="entry name" value="Sig_transdc_His_kin_internal"/>
</dbReference>
<dbReference type="Pfam" id="PF06580">
    <property type="entry name" value="His_kinase"/>
    <property type="match status" value="1"/>
</dbReference>
<dbReference type="EMBL" id="FNBN01000009">
    <property type="protein sequence ID" value="SDH18601.1"/>
    <property type="molecule type" value="Genomic_DNA"/>
</dbReference>
<feature type="transmembrane region" description="Helical" evidence="1">
    <location>
        <begin position="12"/>
        <end position="34"/>
    </location>
</feature>
<dbReference type="GO" id="GO:0000155">
    <property type="term" value="F:phosphorelay sensor kinase activity"/>
    <property type="evidence" value="ECO:0007669"/>
    <property type="project" value="InterPro"/>
</dbReference>
<evidence type="ECO:0000259" key="2">
    <source>
        <dbReference type="Pfam" id="PF06580"/>
    </source>
</evidence>
<reference evidence="4" key="1">
    <citation type="submission" date="2016-10" db="EMBL/GenBank/DDBJ databases">
        <authorList>
            <person name="Varghese N."/>
            <person name="Submissions S."/>
        </authorList>
    </citation>
    <scope>NUCLEOTIDE SEQUENCE [LARGE SCALE GENOMIC DNA]</scope>
    <source>
        <strain evidence="4">DSM 527</strain>
    </source>
</reference>
<gene>
    <name evidence="3" type="ORF">SAMN04488121_109204</name>
</gene>
<feature type="transmembrane region" description="Helical" evidence="1">
    <location>
        <begin position="40"/>
        <end position="61"/>
    </location>
</feature>
<keyword evidence="1" id="KW-0812">Transmembrane</keyword>
<sequence length="342" mass="39983">MLHKPFSEKFRLLWLHFLVWVSIGIISFFSMLQADGAGRSALSACNSCVFYALIVYGNINFLYPRFYQKKKFVLYLLGAIILLVTAGLGRGYLSLYIRNETFAAAPHWLDTWSHITFLLSVSTVFILSFVFRLAMAYFTLKQQSEKILLQQSQFELRLLKAQVQPHFLFNTLNAMYYEAYMEAPRTALLIERLSDIIRYFVDQGTNEYVALATEIQFLDNYIALEKMRIKPEPEIIFHRSIDDQRKIPPMLLMTFVENIFKHGIDKISGCNKIYISLIEKEQHLIFQTRNSLNRHADPRLRQGLGLKNLRQRLTILYGKNFDLHITEETNEYFVASLKFPLT</sequence>
<dbReference type="PANTHER" id="PTHR34220">
    <property type="entry name" value="SENSOR HISTIDINE KINASE YPDA"/>
    <property type="match status" value="1"/>
</dbReference>
<protein>
    <submittedName>
        <fullName evidence="3">Histidine kinase</fullName>
    </submittedName>
</protein>
<name>A0A1G8ACH9_CHIFI</name>
<evidence type="ECO:0000256" key="1">
    <source>
        <dbReference type="SAM" id="Phobius"/>
    </source>
</evidence>
<keyword evidence="1" id="KW-1133">Transmembrane helix</keyword>
<dbReference type="STRING" id="104663.SAMN04488121_109204"/>
<evidence type="ECO:0000313" key="4">
    <source>
        <dbReference type="Proteomes" id="UP000199045"/>
    </source>
</evidence>
<accession>A0A1G8ACH9</accession>